<keyword evidence="2" id="KW-1185">Reference proteome</keyword>
<gene>
    <name evidence="1" type="ORF">PSON_ATCC_30995.1.T0180128</name>
</gene>
<evidence type="ECO:0000313" key="1">
    <source>
        <dbReference type="EMBL" id="CAD8063710.1"/>
    </source>
</evidence>
<dbReference type="OrthoDB" id="309673at2759"/>
<name>A0A8S1L6M8_9CILI</name>
<comment type="caution">
    <text evidence="1">The sequence shown here is derived from an EMBL/GenBank/DDBJ whole genome shotgun (WGS) entry which is preliminary data.</text>
</comment>
<dbReference type="AlphaFoldDB" id="A0A8S1L6M8"/>
<dbReference type="Proteomes" id="UP000692954">
    <property type="component" value="Unassembled WGS sequence"/>
</dbReference>
<protein>
    <submittedName>
        <fullName evidence="1">Uncharacterized protein</fullName>
    </submittedName>
</protein>
<reference evidence="1" key="1">
    <citation type="submission" date="2021-01" db="EMBL/GenBank/DDBJ databases">
        <authorList>
            <consortium name="Genoscope - CEA"/>
            <person name="William W."/>
        </authorList>
    </citation>
    <scope>NUCLEOTIDE SEQUENCE</scope>
</reference>
<sequence length="145" mass="17231">MNQSIISDQIEQIEDDCIFISNINEISLTSKVVEYQMMPNHNNLLTDHINVRSVRQIPLKIQPKEPPESPKEIKYFKSAINIRIPNTLMDQRKKQLQIPKCRISHRYKSEVQRARPKSALKKQRNNSFFKTEKSVRFRIDNHLKF</sequence>
<proteinExistence type="predicted"/>
<dbReference type="EMBL" id="CAJJDN010000018">
    <property type="protein sequence ID" value="CAD8063710.1"/>
    <property type="molecule type" value="Genomic_DNA"/>
</dbReference>
<organism evidence="1 2">
    <name type="scientific">Paramecium sonneborni</name>
    <dbReference type="NCBI Taxonomy" id="65129"/>
    <lineage>
        <taxon>Eukaryota</taxon>
        <taxon>Sar</taxon>
        <taxon>Alveolata</taxon>
        <taxon>Ciliophora</taxon>
        <taxon>Intramacronucleata</taxon>
        <taxon>Oligohymenophorea</taxon>
        <taxon>Peniculida</taxon>
        <taxon>Parameciidae</taxon>
        <taxon>Paramecium</taxon>
    </lineage>
</organism>
<accession>A0A8S1L6M8</accession>
<evidence type="ECO:0000313" key="2">
    <source>
        <dbReference type="Proteomes" id="UP000692954"/>
    </source>
</evidence>